<protein>
    <submittedName>
        <fullName evidence="2">Oxidoreductase</fullName>
    </submittedName>
</protein>
<proteinExistence type="predicted"/>
<dbReference type="eggNOG" id="COG2911">
    <property type="taxonomic scope" value="Bacteria"/>
</dbReference>
<keyword evidence="3" id="KW-1185">Reference proteome</keyword>
<evidence type="ECO:0000256" key="1">
    <source>
        <dbReference type="SAM" id="Phobius"/>
    </source>
</evidence>
<gene>
    <name evidence="2" type="ORF">GU90_00935</name>
</gene>
<name>A0A073BDW5_9PSEU</name>
<keyword evidence="1" id="KW-1133">Transmembrane helix</keyword>
<comment type="caution">
    <text evidence="2">The sequence shown here is derived from an EMBL/GenBank/DDBJ whole genome shotgun (WGS) entry which is preliminary data.</text>
</comment>
<dbReference type="Gene3D" id="2.160.20.80">
    <property type="entry name" value="E3 ubiquitin-protein ligase SopA"/>
    <property type="match status" value="1"/>
</dbReference>
<dbReference type="OrthoDB" id="5194370at2"/>
<feature type="transmembrane region" description="Helical" evidence="1">
    <location>
        <begin position="723"/>
        <end position="743"/>
    </location>
</feature>
<evidence type="ECO:0000313" key="2">
    <source>
        <dbReference type="EMBL" id="KEI45979.1"/>
    </source>
</evidence>
<organism evidence="2 3">
    <name type="scientific">Saccharopolyspora rectivirgula</name>
    <dbReference type="NCBI Taxonomy" id="28042"/>
    <lineage>
        <taxon>Bacteria</taxon>
        <taxon>Bacillati</taxon>
        <taxon>Actinomycetota</taxon>
        <taxon>Actinomycetes</taxon>
        <taxon>Pseudonocardiales</taxon>
        <taxon>Pseudonocardiaceae</taxon>
        <taxon>Saccharopolyspora</taxon>
    </lineage>
</organism>
<dbReference type="AlphaFoldDB" id="A0A073BDW5"/>
<reference evidence="2 3" key="1">
    <citation type="submission" date="2014-06" db="EMBL/GenBank/DDBJ databases">
        <title>Saccharopolyspora rectivirgula DSM-43113 Genome sequencing.</title>
        <authorList>
            <person name="Barrera C."/>
            <person name="Millon L."/>
            <person name="Rognon B."/>
            <person name="Zaugg C."/>
            <person name="Monod M."/>
        </authorList>
    </citation>
    <scope>NUCLEOTIDE SEQUENCE [LARGE SCALE GENOMIC DNA]</scope>
    <source>
        <strain evidence="2 3">DSM 43113</strain>
    </source>
</reference>
<keyword evidence="1" id="KW-0472">Membrane</keyword>
<dbReference type="Proteomes" id="UP000031419">
    <property type="component" value="Unassembled WGS sequence"/>
</dbReference>
<accession>A0A073BDW5</accession>
<sequence>MAVKPKNNSSPGSEAEQQLDELLRLGRTEPAAYPLDALGDQFDPQRVVRGEFLTRRLLESLEEPGWRPFGSRRAGQQPVIAIEDTIITGEVNLRATELPYLLEFTRCRFDTAPDLRQATLSGLVFTECKLPGMQARNLRVGSDTVLRRCKSTGVLNLADADITGSLTLDDSELENPEGRTIHADRLTIGGALLAQRVKATGQIRIPGADVAGNLNFSGATLENPGQQALNATGIQVGGSMRFDVERGVSFSCTGQLRLASAHIAGDLRMGRAELRPGDQPWNESESTQDDPISTLVLDRAEINGDVRLNHGFHSTGTVRMTNARLGADLRMTSCRIDVGWIGPPAQAIEHPRRALHLDSTQIAGNLMATGAVLHGELRMTDVRVQGSFTLNKAVVYSPRTDAVQASRVTVGSNLDCREADITGSFQLQGGQVGANLDLRATHLTKPAWHRHKMTYKPALDLRGTTIARDLVCAAGSREFRAEGEIQLRRTSIGRQANFTDCVLGDVASRNAINAFGLFAQELTLLPKEPPQGRVLLRQASCELLADKDVLWQAKGGVDVEGFSYDNFSRPIEPTDKERVQERLEWLRVNSRGRYQPGPYDQLAMVFRSNGCEEHAVMVMIEKQRRRYQAIAAETRPVLRWPVQLWSLLQRVTVSYGFRPVRALTWIVVLTAAGTAWFHHHPLEPINEEDNPVWNPFLYTVDQLVPIINLGHDQMWRATGGSQWITVALIAAGWILATTVAAGITRALRREP</sequence>
<evidence type="ECO:0000313" key="3">
    <source>
        <dbReference type="Proteomes" id="UP000031419"/>
    </source>
</evidence>
<dbReference type="RefSeq" id="WP_029721144.1">
    <property type="nucleotide sequence ID" value="NZ_JNVU01000004.1"/>
</dbReference>
<dbReference type="STRING" id="28042.GU90_00935"/>
<dbReference type="EMBL" id="JNVU01000004">
    <property type="protein sequence ID" value="KEI45979.1"/>
    <property type="molecule type" value="Genomic_DNA"/>
</dbReference>
<keyword evidence="1" id="KW-0812">Transmembrane</keyword>